<evidence type="ECO:0000313" key="2">
    <source>
        <dbReference type="Proteomes" id="UP001432046"/>
    </source>
</evidence>
<reference evidence="1" key="2">
    <citation type="submission" date="2024-03" db="EMBL/GenBank/DDBJ databases">
        <authorList>
            <person name="Bromfield E.S.P."/>
            <person name="Cloutier S."/>
        </authorList>
    </citation>
    <scope>NUCLEOTIDE SEQUENCE</scope>
    <source>
        <strain evidence="1">5S5</strain>
    </source>
</reference>
<protein>
    <submittedName>
        <fullName evidence="1">Uncharacterized protein</fullName>
    </submittedName>
</protein>
<sequence length="150" mass="16762">MSNTPYANATSGVAARDEITRLLRRFGCESVGFLDDYTAHEVLLVFKHRGRQMQLRASAKGWAALYLKEHPYNYRHKGGEQQHRDKALAQGHVAINSILRDWVKGQLMAVETGILSFDAVFLPFMLTHDGRTISERADQLGLLPAGEAVP</sequence>
<organism evidence="1 2">
    <name type="scientific">Bradyrhizobium septentrionale</name>
    <dbReference type="NCBI Taxonomy" id="1404411"/>
    <lineage>
        <taxon>Bacteria</taxon>
        <taxon>Pseudomonadati</taxon>
        <taxon>Pseudomonadota</taxon>
        <taxon>Alphaproteobacteria</taxon>
        <taxon>Hyphomicrobiales</taxon>
        <taxon>Nitrobacteraceae</taxon>
        <taxon>Bradyrhizobium</taxon>
    </lineage>
</organism>
<evidence type="ECO:0000313" key="1">
    <source>
        <dbReference type="EMBL" id="WXC83312.1"/>
    </source>
</evidence>
<dbReference type="Proteomes" id="UP001432046">
    <property type="component" value="Chromosome"/>
</dbReference>
<name>A0ABZ2P836_9BRAD</name>
<dbReference type="EMBL" id="CP147711">
    <property type="protein sequence ID" value="WXC83312.1"/>
    <property type="molecule type" value="Genomic_DNA"/>
</dbReference>
<proteinExistence type="predicted"/>
<reference evidence="1" key="1">
    <citation type="journal article" date="2021" name="Int. J. Syst. Evol. Microbiol.">
        <title>Bradyrhizobium septentrionale sp. nov. (sv. septentrionale) and Bradyrhizobium quebecense sp. nov. (sv. septentrionale) associated with legumes native to Canada possess rearranged symbiosis genes and numerous insertion sequences.</title>
        <authorList>
            <person name="Bromfield E.S.P."/>
            <person name="Cloutier S."/>
        </authorList>
    </citation>
    <scope>NUCLEOTIDE SEQUENCE</scope>
    <source>
        <strain evidence="1">5S5</strain>
    </source>
</reference>
<gene>
    <name evidence="1" type="ORF">WDK88_17895</name>
</gene>
<keyword evidence="2" id="KW-1185">Reference proteome</keyword>
<accession>A0ABZ2P836</accession>
<dbReference type="RefSeq" id="WP_338821652.1">
    <property type="nucleotide sequence ID" value="NZ_CP147708.1"/>
</dbReference>